<dbReference type="InterPro" id="IPR038765">
    <property type="entry name" value="Papain-like_cys_pep_sf"/>
</dbReference>
<evidence type="ECO:0000259" key="2">
    <source>
        <dbReference type="Pfam" id="PF12969"/>
    </source>
</evidence>
<dbReference type="RefSeq" id="WP_093098121.1">
    <property type="nucleotide sequence ID" value="NZ_DAMDLF010000007.1"/>
</dbReference>
<gene>
    <name evidence="3" type="ORF">SAMEA4412673_02916</name>
</gene>
<dbReference type="InterPro" id="IPR024618">
    <property type="entry name" value="DUF3857"/>
</dbReference>
<dbReference type="Pfam" id="PF12969">
    <property type="entry name" value="DUF3857"/>
    <property type="match status" value="1"/>
</dbReference>
<feature type="domain" description="DUF3857" evidence="2">
    <location>
        <begin position="57"/>
        <end position="214"/>
    </location>
</feature>
<organism evidence="3 4">
    <name type="scientific">Sphingobacterium mizutaii</name>
    <dbReference type="NCBI Taxonomy" id="1010"/>
    <lineage>
        <taxon>Bacteria</taxon>
        <taxon>Pseudomonadati</taxon>
        <taxon>Bacteroidota</taxon>
        <taxon>Sphingobacteriia</taxon>
        <taxon>Sphingobacteriales</taxon>
        <taxon>Sphingobacteriaceae</taxon>
        <taxon>Sphingobacterium</taxon>
    </lineage>
</organism>
<feature type="chain" id="PRO_5042581059" evidence="1">
    <location>
        <begin position="22"/>
        <end position="633"/>
    </location>
</feature>
<evidence type="ECO:0000313" key="3">
    <source>
        <dbReference type="EMBL" id="SNV53568.1"/>
    </source>
</evidence>
<protein>
    <submittedName>
        <fullName evidence="3">Domain of Uncharacterized Function with PDB structure</fullName>
    </submittedName>
</protein>
<sequence>MMRKIGFILAFLLLGQLDSFAQYEVSNIPKELLSRASATIREEHTTYDIKSPSEMIETGRRVITIHNSAGEEYNSITMSYDKSKQIKNIKVEILDPDGKAVKKYSMKDFKDYSASDEGTMFTNTRLKHLAPSLPSFPYTVVTEYEVRHNQTLAISSWRPDFSLDISVQKSSYEILADPNYKLRILKKNLKKEGKEEMKGKQKSYYWDIENINAVRSEPYSPNRHETGMRVFVVPESFEYYKHAGTANDWKSYGDWMNSALLKDKRDLPAATAAKVKEICKDLKTDQEKAKALYEYLQKKTRYISVQVGIGGQEPFPASDVDRLGYGDCKALVNYMQSLLDVVNIPSYYCIVEAGNRKMNIEPQFANLIDGNHVILCLPFQNDTTWLECTSQDFPYGYLGDFTDDRLVLAMTENGGKILRTVSYPYDQSIQHRKGSFKLNTDGKISGVITTEFSGFQFENHFPNVRKIKDEQIKSLARLYDINRIQFKDIKYTINSNDKLSLTEDLNIEAENFAIKNNDNVTVFPNFLNRSASIPDIRNRINVVRISRGYTDIDETEIELPENLSNNIIPINKKLEVPMGTYEFRVEIKDGKMICYRKLQLREGEYPVSSYADFSKFMLDVSITDGTKYNLALK</sequence>
<dbReference type="AlphaFoldDB" id="A0AAJ5C199"/>
<name>A0AAJ5C199_9SPHI</name>
<dbReference type="Gene3D" id="2.60.120.1130">
    <property type="match status" value="1"/>
</dbReference>
<evidence type="ECO:0000313" key="4">
    <source>
        <dbReference type="Proteomes" id="UP000215355"/>
    </source>
</evidence>
<dbReference type="EMBL" id="LT906468">
    <property type="protein sequence ID" value="SNV53568.1"/>
    <property type="molecule type" value="Genomic_DNA"/>
</dbReference>
<dbReference type="KEGG" id="smiz:4412673_02916"/>
<accession>A0AAJ5C199</accession>
<dbReference type="Proteomes" id="UP000215355">
    <property type="component" value="Chromosome 1"/>
</dbReference>
<dbReference type="Gene3D" id="2.60.40.3140">
    <property type="match status" value="1"/>
</dbReference>
<reference evidence="3 4" key="1">
    <citation type="submission" date="2017-06" db="EMBL/GenBank/DDBJ databases">
        <authorList>
            <consortium name="Pathogen Informatics"/>
        </authorList>
    </citation>
    <scope>NUCLEOTIDE SEQUENCE [LARGE SCALE GENOMIC DNA]</scope>
    <source>
        <strain evidence="3 4">NCTC12149</strain>
    </source>
</reference>
<proteinExistence type="predicted"/>
<evidence type="ECO:0000256" key="1">
    <source>
        <dbReference type="SAM" id="SignalP"/>
    </source>
</evidence>
<feature type="signal peptide" evidence="1">
    <location>
        <begin position="1"/>
        <end position="21"/>
    </location>
</feature>
<dbReference type="Gene3D" id="3.10.620.30">
    <property type="match status" value="1"/>
</dbReference>
<dbReference type="SUPFAM" id="SSF54001">
    <property type="entry name" value="Cysteine proteinases"/>
    <property type="match status" value="1"/>
</dbReference>
<keyword evidence="1" id="KW-0732">Signal</keyword>